<evidence type="ECO:0000313" key="1">
    <source>
        <dbReference type="EMBL" id="KAH0761144.1"/>
    </source>
</evidence>
<gene>
    <name evidence="1" type="ORF">KY290_017217</name>
</gene>
<proteinExistence type="predicted"/>
<name>A0ABQ7VAP0_SOLTU</name>
<protein>
    <recommendedName>
        <fullName evidence="3">Reverse transcriptase zinc-binding domain-containing protein</fullName>
    </recommendedName>
</protein>
<accession>A0ABQ7VAP0</accession>
<evidence type="ECO:0008006" key="3">
    <source>
        <dbReference type="Google" id="ProtNLM"/>
    </source>
</evidence>
<dbReference type="Proteomes" id="UP000826656">
    <property type="component" value="Unassembled WGS sequence"/>
</dbReference>
<dbReference type="EMBL" id="JAIVGD010000013">
    <property type="protein sequence ID" value="KAH0761144.1"/>
    <property type="molecule type" value="Genomic_DNA"/>
</dbReference>
<evidence type="ECO:0000313" key="2">
    <source>
        <dbReference type="Proteomes" id="UP000826656"/>
    </source>
</evidence>
<reference evidence="1 2" key="1">
    <citation type="journal article" date="2021" name="bioRxiv">
        <title>Chromosome-scale and haplotype-resolved genome assembly of a tetraploid potato cultivar.</title>
        <authorList>
            <person name="Sun H."/>
            <person name="Jiao W.-B."/>
            <person name="Krause K."/>
            <person name="Campoy J.A."/>
            <person name="Goel M."/>
            <person name="Folz-Donahue K."/>
            <person name="Kukat C."/>
            <person name="Huettel B."/>
            <person name="Schneeberger K."/>
        </authorList>
    </citation>
    <scope>NUCLEOTIDE SEQUENCE [LARGE SCALE GENOMIC DNA]</scope>
    <source>
        <strain evidence="1">SolTubOtavaFocal</strain>
        <tissue evidence="1">Leaves</tissue>
    </source>
</reference>
<keyword evidence="2" id="KW-1185">Reference proteome</keyword>
<sequence length="111" mass="13170">MWNIARKKDCLWIQWVHSYFIKNRGMETVTIPTASSWVVRKILSTRDLIIQRQAGQGELMMKFAKVHEAGKFSIKNMYNSIMPIFPRVEWKSITLKQGVHPRFKFIMWLAV</sequence>
<organism evidence="1 2">
    <name type="scientific">Solanum tuberosum</name>
    <name type="common">Potato</name>
    <dbReference type="NCBI Taxonomy" id="4113"/>
    <lineage>
        <taxon>Eukaryota</taxon>
        <taxon>Viridiplantae</taxon>
        <taxon>Streptophyta</taxon>
        <taxon>Embryophyta</taxon>
        <taxon>Tracheophyta</taxon>
        <taxon>Spermatophyta</taxon>
        <taxon>Magnoliopsida</taxon>
        <taxon>eudicotyledons</taxon>
        <taxon>Gunneridae</taxon>
        <taxon>Pentapetalae</taxon>
        <taxon>asterids</taxon>
        <taxon>lamiids</taxon>
        <taxon>Solanales</taxon>
        <taxon>Solanaceae</taxon>
        <taxon>Solanoideae</taxon>
        <taxon>Solaneae</taxon>
        <taxon>Solanum</taxon>
    </lineage>
</organism>
<comment type="caution">
    <text evidence="1">The sequence shown here is derived from an EMBL/GenBank/DDBJ whole genome shotgun (WGS) entry which is preliminary data.</text>
</comment>